<dbReference type="OrthoDB" id="5241191at2"/>
<reference evidence="5 6" key="1">
    <citation type="submission" date="2018-11" db="EMBL/GenBank/DDBJ databases">
        <title>Rhodococcus spongicola sp. nov. and Rhodococcus xishaensis sp. nov. from marine sponges.</title>
        <authorList>
            <person name="Li L."/>
            <person name="Lin H.W."/>
        </authorList>
    </citation>
    <scope>NUCLEOTIDE SEQUENCE [LARGE SCALE GENOMIC DNA]</scope>
    <source>
        <strain evidence="5 6">CCTCC AB2014297</strain>
    </source>
</reference>
<dbReference type="InterPro" id="IPR005693">
    <property type="entry name" value="Mce"/>
</dbReference>
<keyword evidence="6" id="KW-1185">Reference proteome</keyword>
<evidence type="ECO:0000313" key="5">
    <source>
        <dbReference type="EMBL" id="RVW08066.1"/>
    </source>
</evidence>
<dbReference type="RefSeq" id="WP_127917697.1">
    <property type="nucleotide sequence ID" value="NZ_RKLP01000010.1"/>
</dbReference>
<evidence type="ECO:0000259" key="4">
    <source>
        <dbReference type="Pfam" id="PF11887"/>
    </source>
</evidence>
<dbReference type="PANTHER" id="PTHR33371">
    <property type="entry name" value="INTERMEMBRANE PHOSPHOLIPID TRANSPORT SYSTEM BINDING PROTEIN MLAD-RELATED"/>
    <property type="match status" value="1"/>
</dbReference>
<dbReference type="PANTHER" id="PTHR33371:SF18">
    <property type="entry name" value="MCE-FAMILY PROTEIN MCE3C"/>
    <property type="match status" value="1"/>
</dbReference>
<feature type="domain" description="Mammalian cell entry C-terminal" evidence="4">
    <location>
        <begin position="118"/>
        <end position="289"/>
    </location>
</feature>
<keyword evidence="2" id="KW-0472">Membrane</keyword>
<evidence type="ECO:0000256" key="2">
    <source>
        <dbReference type="SAM" id="Phobius"/>
    </source>
</evidence>
<dbReference type="Pfam" id="PF02470">
    <property type="entry name" value="MlaD"/>
    <property type="match status" value="1"/>
</dbReference>
<accession>A0A3S3AE57</accession>
<feature type="region of interest" description="Disordered" evidence="1">
    <location>
        <begin position="332"/>
        <end position="352"/>
    </location>
</feature>
<feature type="domain" description="Mce/MlaD" evidence="3">
    <location>
        <begin position="39"/>
        <end position="113"/>
    </location>
</feature>
<feature type="compositionally biased region" description="Basic and acidic residues" evidence="1">
    <location>
        <begin position="341"/>
        <end position="352"/>
    </location>
</feature>
<proteinExistence type="predicted"/>
<dbReference type="InterPro" id="IPR024516">
    <property type="entry name" value="Mce_C"/>
</dbReference>
<feature type="transmembrane region" description="Helical" evidence="2">
    <location>
        <begin position="12"/>
        <end position="30"/>
    </location>
</feature>
<evidence type="ECO:0000256" key="1">
    <source>
        <dbReference type="SAM" id="MobiDB-lite"/>
    </source>
</evidence>
<dbReference type="PRINTS" id="PR01782">
    <property type="entry name" value="MCEVIRFACTOR"/>
</dbReference>
<dbReference type="NCBIfam" id="TIGR00996">
    <property type="entry name" value="Mtu_fam_mce"/>
    <property type="match status" value="1"/>
</dbReference>
<dbReference type="Proteomes" id="UP000286208">
    <property type="component" value="Unassembled WGS sequence"/>
</dbReference>
<dbReference type="EMBL" id="RKLP01000010">
    <property type="protein sequence ID" value="RVW08066.1"/>
    <property type="molecule type" value="Genomic_DNA"/>
</dbReference>
<dbReference type="Pfam" id="PF11887">
    <property type="entry name" value="Mce4_CUP1"/>
    <property type="match status" value="1"/>
</dbReference>
<dbReference type="AlphaFoldDB" id="A0A3S3AE57"/>
<protein>
    <submittedName>
        <fullName evidence="5">MCE family protein</fullName>
    </submittedName>
</protein>
<dbReference type="InterPro" id="IPR003399">
    <property type="entry name" value="Mce/MlaD"/>
</dbReference>
<keyword evidence="2" id="KW-0812">Transmembrane</keyword>
<keyword evidence="2" id="KW-1133">Transmembrane helix</keyword>
<evidence type="ECO:0000313" key="6">
    <source>
        <dbReference type="Proteomes" id="UP000286208"/>
    </source>
</evidence>
<comment type="caution">
    <text evidence="5">The sequence shown here is derived from an EMBL/GenBank/DDBJ whole genome shotgun (WGS) entry which is preliminary data.</text>
</comment>
<gene>
    <name evidence="5" type="ORF">EGT67_19275</name>
</gene>
<sequence length="352" mass="37309">MSPHREPNLVRIGIIGVAVCSAVVLATLQYDQLQFLSGGARYSAAFAEAGGLAVGDDVTVAGVDVGKVDKVELDGQQVLVTFTVADGIALGDATGADIKTNTVLGKKSLAVTPEGSGTLRVGDTIPIERTNSPYSLTDALGDLGSSISDLDTAQLDESLDAVSDALQDTPPELRSALDGVSRLSRSINERDESLLELLKRAEGVTKVLSDRSDQINSLIVDGNELFGELERRRDAINELIVNTSAVSRQLSGLVQENQAQMGPTLDNLNQAVAVLQRNKQNIADALDGLGPYIGALGETVASGPYFKAYVANILPSQWWKTAFDAGFAPEQLPQDMQDLVPDTKPHTREPGE</sequence>
<dbReference type="GO" id="GO:0005576">
    <property type="term" value="C:extracellular region"/>
    <property type="evidence" value="ECO:0007669"/>
    <property type="project" value="TreeGrafter"/>
</dbReference>
<dbReference type="InterPro" id="IPR052336">
    <property type="entry name" value="MlaD_Phospholipid_Transporter"/>
</dbReference>
<name>A0A3S3AE57_9NOCA</name>
<evidence type="ECO:0000259" key="3">
    <source>
        <dbReference type="Pfam" id="PF02470"/>
    </source>
</evidence>
<organism evidence="5 6">
    <name type="scientific">Prescottella agglutinans</name>
    <dbReference type="NCBI Taxonomy" id="1644129"/>
    <lineage>
        <taxon>Bacteria</taxon>
        <taxon>Bacillati</taxon>
        <taxon>Actinomycetota</taxon>
        <taxon>Actinomycetes</taxon>
        <taxon>Mycobacteriales</taxon>
        <taxon>Nocardiaceae</taxon>
        <taxon>Prescottella</taxon>
    </lineage>
</organism>